<sequence length="352" mass="39548">MNRRAALSLIVAWLLFWAMMVATAVQDFQRNDHGPLWQPILWETSSMAVATLLLALQRLGTRRHDAQLVTPARWFARQALWLPMWWLLFTPLAFGIRHAVYAALGARYEHEPWGETFVYENIKISIFFAIFTLITFGMLSFRAAEKASAQLREAQLHQLTQQMQPHFLFNALNTISSLMHTDVERADATLVQLADVLRATLDVSGQQQAPLSTELRLLRGYAKLMEERFSDRVQIAWDIDAACNECLVPVMSMQPLLENVFKHTVERRRAPTNIAISANRDGGTLILAISDDAGQLRVQPSGPHPGLPLSHGLGMRNLRARLSALHGEDASLSLKQLEPSGVRAEIRLPCAS</sequence>
<dbReference type="AlphaFoldDB" id="A0A6N9HJ39"/>
<evidence type="ECO:0000313" key="4">
    <source>
        <dbReference type="Proteomes" id="UP000448575"/>
    </source>
</evidence>
<dbReference type="Pfam" id="PF06580">
    <property type="entry name" value="His_kinase"/>
    <property type="match status" value="1"/>
</dbReference>
<gene>
    <name evidence="3" type="ORF">GTP41_14460</name>
</gene>
<feature type="transmembrane region" description="Helical" evidence="1">
    <location>
        <begin position="40"/>
        <end position="59"/>
    </location>
</feature>
<keyword evidence="1" id="KW-0812">Transmembrane</keyword>
<dbReference type="SUPFAM" id="SSF55874">
    <property type="entry name" value="ATPase domain of HSP90 chaperone/DNA topoisomerase II/histidine kinase"/>
    <property type="match status" value="1"/>
</dbReference>
<organism evidence="3 4">
    <name type="scientific">Pseudoduganella guangdongensis</name>
    <dbReference type="NCBI Taxonomy" id="2692179"/>
    <lineage>
        <taxon>Bacteria</taxon>
        <taxon>Pseudomonadati</taxon>
        <taxon>Pseudomonadota</taxon>
        <taxon>Betaproteobacteria</taxon>
        <taxon>Burkholderiales</taxon>
        <taxon>Oxalobacteraceae</taxon>
        <taxon>Telluria group</taxon>
        <taxon>Pseudoduganella</taxon>
    </lineage>
</organism>
<feature type="transmembrane region" description="Helical" evidence="1">
    <location>
        <begin position="80"/>
        <end position="104"/>
    </location>
</feature>
<keyword evidence="3" id="KW-0808">Transferase</keyword>
<dbReference type="Gene3D" id="3.30.565.10">
    <property type="entry name" value="Histidine kinase-like ATPase, C-terminal domain"/>
    <property type="match status" value="1"/>
</dbReference>
<keyword evidence="1" id="KW-0472">Membrane</keyword>
<dbReference type="Proteomes" id="UP000448575">
    <property type="component" value="Unassembled WGS sequence"/>
</dbReference>
<dbReference type="GO" id="GO:0016020">
    <property type="term" value="C:membrane"/>
    <property type="evidence" value="ECO:0007669"/>
    <property type="project" value="InterPro"/>
</dbReference>
<dbReference type="PANTHER" id="PTHR34220:SF9">
    <property type="entry name" value="SIGNAL TRANSDUCTION HISTIDINE KINASE INTERNAL REGION DOMAIN-CONTAINING PROTEIN"/>
    <property type="match status" value="1"/>
</dbReference>
<accession>A0A6N9HJ39</accession>
<evidence type="ECO:0000256" key="1">
    <source>
        <dbReference type="SAM" id="Phobius"/>
    </source>
</evidence>
<comment type="caution">
    <text evidence="3">The sequence shown here is derived from an EMBL/GenBank/DDBJ whole genome shotgun (WGS) entry which is preliminary data.</text>
</comment>
<evidence type="ECO:0000259" key="2">
    <source>
        <dbReference type="Pfam" id="PF06580"/>
    </source>
</evidence>
<keyword evidence="1" id="KW-1133">Transmembrane helix</keyword>
<dbReference type="EMBL" id="WWCJ01000009">
    <property type="protein sequence ID" value="MYN03297.1"/>
    <property type="molecule type" value="Genomic_DNA"/>
</dbReference>
<dbReference type="GO" id="GO:0000155">
    <property type="term" value="F:phosphorelay sensor kinase activity"/>
    <property type="evidence" value="ECO:0007669"/>
    <property type="project" value="InterPro"/>
</dbReference>
<reference evidence="3 4" key="1">
    <citation type="submission" date="2019-12" db="EMBL/GenBank/DDBJ databases">
        <title>Novel species isolated from a subtropical stream in China.</title>
        <authorList>
            <person name="Lu H."/>
        </authorList>
    </citation>
    <scope>NUCLEOTIDE SEQUENCE [LARGE SCALE GENOMIC DNA]</scope>
    <source>
        <strain evidence="3 4">DS3</strain>
    </source>
</reference>
<name>A0A6N9HJ39_9BURK</name>
<dbReference type="InterPro" id="IPR036890">
    <property type="entry name" value="HATPase_C_sf"/>
</dbReference>
<dbReference type="PANTHER" id="PTHR34220">
    <property type="entry name" value="SENSOR HISTIDINE KINASE YPDA"/>
    <property type="match status" value="1"/>
</dbReference>
<dbReference type="InterPro" id="IPR010559">
    <property type="entry name" value="Sig_transdc_His_kin_internal"/>
</dbReference>
<evidence type="ECO:0000313" key="3">
    <source>
        <dbReference type="EMBL" id="MYN03297.1"/>
    </source>
</evidence>
<keyword evidence="4" id="KW-1185">Reference proteome</keyword>
<dbReference type="RefSeq" id="WP_161026267.1">
    <property type="nucleotide sequence ID" value="NZ_WWCJ01000009.1"/>
</dbReference>
<protein>
    <submittedName>
        <fullName evidence="3">Sensor histidine kinase</fullName>
    </submittedName>
</protein>
<keyword evidence="3" id="KW-0418">Kinase</keyword>
<feature type="domain" description="Signal transduction histidine kinase internal region" evidence="2">
    <location>
        <begin position="154"/>
        <end position="232"/>
    </location>
</feature>
<dbReference type="InterPro" id="IPR050640">
    <property type="entry name" value="Bact_2-comp_sensor_kinase"/>
</dbReference>
<feature type="transmembrane region" description="Helical" evidence="1">
    <location>
        <begin position="124"/>
        <end position="144"/>
    </location>
</feature>
<proteinExistence type="predicted"/>